<keyword evidence="10" id="KW-0503">Monooxygenase</keyword>
<dbReference type="InterPro" id="IPR033885">
    <property type="entry name" value="AlkB/XylM"/>
</dbReference>
<dbReference type="InterPro" id="IPR005804">
    <property type="entry name" value="FA_desaturase_dom"/>
</dbReference>
<feature type="transmembrane region" description="Helical" evidence="12">
    <location>
        <begin position="89"/>
        <end position="107"/>
    </location>
</feature>
<evidence type="ECO:0000313" key="15">
    <source>
        <dbReference type="Proteomes" id="UP001144280"/>
    </source>
</evidence>
<comment type="subcellular location">
    <subcellularLocation>
        <location evidence="1">Cell inner membrane</location>
        <topology evidence="1">Multi-pass membrane protein</topology>
    </subcellularLocation>
</comment>
<organism evidence="14 15">
    <name type="scientific">Phytohabitans aurantiacus</name>
    <dbReference type="NCBI Taxonomy" id="3016789"/>
    <lineage>
        <taxon>Bacteria</taxon>
        <taxon>Bacillati</taxon>
        <taxon>Actinomycetota</taxon>
        <taxon>Actinomycetes</taxon>
        <taxon>Micromonosporales</taxon>
        <taxon>Micromonosporaceae</taxon>
    </lineage>
</organism>
<keyword evidence="4" id="KW-0997">Cell inner membrane</keyword>
<dbReference type="EMBL" id="BSDI01000039">
    <property type="protein sequence ID" value="GLI01025.1"/>
    <property type="molecule type" value="Genomic_DNA"/>
</dbReference>
<evidence type="ECO:0000256" key="10">
    <source>
        <dbReference type="ARBA" id="ARBA00023033"/>
    </source>
</evidence>
<gene>
    <name evidence="14" type="ORF">Pa4123_63010</name>
</gene>
<evidence type="ECO:0000256" key="11">
    <source>
        <dbReference type="ARBA" id="ARBA00023136"/>
    </source>
</evidence>
<evidence type="ECO:0000256" key="6">
    <source>
        <dbReference type="ARBA" id="ARBA00022723"/>
    </source>
</evidence>
<feature type="domain" description="Fatty acid desaturase" evidence="13">
    <location>
        <begin position="89"/>
        <end position="316"/>
    </location>
</feature>
<evidence type="ECO:0000256" key="7">
    <source>
        <dbReference type="ARBA" id="ARBA00022989"/>
    </source>
</evidence>
<evidence type="ECO:0000256" key="12">
    <source>
        <dbReference type="SAM" id="Phobius"/>
    </source>
</evidence>
<keyword evidence="3" id="KW-1003">Cell membrane</keyword>
<comment type="similarity">
    <text evidence="2">Belongs to the fatty acid desaturase type 1 family. AlkB subfamily.</text>
</comment>
<keyword evidence="9" id="KW-0408">Iron</keyword>
<feature type="transmembrane region" description="Helical" evidence="12">
    <location>
        <begin position="201"/>
        <end position="220"/>
    </location>
</feature>
<comment type="caution">
    <text evidence="14">The sequence shown here is derived from an EMBL/GenBank/DDBJ whole genome shotgun (WGS) entry which is preliminary data.</text>
</comment>
<evidence type="ECO:0000256" key="4">
    <source>
        <dbReference type="ARBA" id="ARBA00022519"/>
    </source>
</evidence>
<protein>
    <submittedName>
        <fullName evidence="14">Alkane 1-monooxygenase</fullName>
    </submittedName>
</protein>
<evidence type="ECO:0000256" key="3">
    <source>
        <dbReference type="ARBA" id="ARBA00022475"/>
    </source>
</evidence>
<feature type="transmembrane region" description="Helical" evidence="12">
    <location>
        <begin position="59"/>
        <end position="83"/>
    </location>
</feature>
<dbReference type="PANTHER" id="PTHR38674:SF1">
    <property type="entry name" value="ALKANE 1-MONOOXYGENASE 1"/>
    <property type="match status" value="1"/>
</dbReference>
<feature type="transmembrane region" description="Helical" evidence="12">
    <location>
        <begin position="226"/>
        <end position="244"/>
    </location>
</feature>
<accession>A0ABQ5R519</accession>
<evidence type="ECO:0000256" key="2">
    <source>
        <dbReference type="ARBA" id="ARBA00010823"/>
    </source>
</evidence>
<keyword evidence="11 12" id="KW-0472">Membrane</keyword>
<feature type="transmembrane region" description="Helical" evidence="12">
    <location>
        <begin position="20"/>
        <end position="38"/>
    </location>
</feature>
<proteinExistence type="inferred from homology"/>
<name>A0ABQ5R519_9ACTN</name>
<dbReference type="PANTHER" id="PTHR38674">
    <property type="entry name" value="ALKANE 1-MONOOXYGENASE 1"/>
    <property type="match status" value="1"/>
</dbReference>
<sequence>MPILPFLSFGLVRQTGDGGWWWLTAVLVFVVIPIMDVAGGDDVGNPPDEVVKQLQDDRYYRWLTYLYLPLQFGALVLGAWQWRAGGLDWVGRLGLLSAVGTVNGIAINTAHELGHKRESVERWLSKIALAPTAYGHFYVEHNRGHHTRVATFEDPASARIGESFWRFWPRTVLGSLRSAWHMETNRFTVRRRSPWTPRNDVLNAWLMTAVLFAALTVAFGPGVLPFLVAQAVWGFSLLEVVNYLEHYGLARQRNAAGRYEKVDERHSWNSNRLTTNIFLYQLQRHSDHHANPTRRYQVLRSFDTSPQLPAGYATMIVVALIPPLWRRVMDHRVLAHYGGDLSLANVHPPARARLAGSQLSGSPQ</sequence>
<dbReference type="Proteomes" id="UP001144280">
    <property type="component" value="Unassembled WGS sequence"/>
</dbReference>
<evidence type="ECO:0000256" key="9">
    <source>
        <dbReference type="ARBA" id="ARBA00023004"/>
    </source>
</evidence>
<evidence type="ECO:0000256" key="5">
    <source>
        <dbReference type="ARBA" id="ARBA00022692"/>
    </source>
</evidence>
<keyword evidence="15" id="KW-1185">Reference proteome</keyword>
<reference evidence="14" key="1">
    <citation type="submission" date="2022-12" db="EMBL/GenBank/DDBJ databases">
        <title>New Phytohabitans aurantiacus sp. RD004123 nov., an actinomycete isolated from soil.</title>
        <authorList>
            <person name="Triningsih D.W."/>
            <person name="Harunari E."/>
            <person name="Igarashi Y."/>
        </authorList>
    </citation>
    <scope>NUCLEOTIDE SEQUENCE</scope>
    <source>
        <strain evidence="14">RD004123</strain>
    </source>
</reference>
<evidence type="ECO:0000256" key="1">
    <source>
        <dbReference type="ARBA" id="ARBA00004429"/>
    </source>
</evidence>
<keyword evidence="8" id="KW-0560">Oxidoreductase</keyword>
<dbReference type="Pfam" id="PF00487">
    <property type="entry name" value="FA_desaturase"/>
    <property type="match status" value="1"/>
</dbReference>
<evidence type="ECO:0000256" key="8">
    <source>
        <dbReference type="ARBA" id="ARBA00023002"/>
    </source>
</evidence>
<evidence type="ECO:0000313" key="14">
    <source>
        <dbReference type="EMBL" id="GLI01025.1"/>
    </source>
</evidence>
<keyword evidence="6" id="KW-0479">Metal-binding</keyword>
<keyword evidence="5 12" id="KW-0812">Transmembrane</keyword>
<evidence type="ECO:0000259" key="13">
    <source>
        <dbReference type="Pfam" id="PF00487"/>
    </source>
</evidence>
<keyword evidence="7 12" id="KW-1133">Transmembrane helix</keyword>
<dbReference type="CDD" id="cd03512">
    <property type="entry name" value="Alkane-hydroxylase"/>
    <property type="match status" value="1"/>
</dbReference>